<reference evidence="1 2" key="1">
    <citation type="journal article" date="2011" name="Science">
        <title>The ecoresponsive genome of Daphnia pulex.</title>
        <authorList>
            <person name="Colbourne J.K."/>
            <person name="Pfrender M.E."/>
            <person name="Gilbert D."/>
            <person name="Thomas W.K."/>
            <person name="Tucker A."/>
            <person name="Oakley T.H."/>
            <person name="Tokishita S."/>
            <person name="Aerts A."/>
            <person name="Arnold G.J."/>
            <person name="Basu M.K."/>
            <person name="Bauer D.J."/>
            <person name="Caceres C.E."/>
            <person name="Carmel L."/>
            <person name="Casola C."/>
            <person name="Choi J.H."/>
            <person name="Detter J.C."/>
            <person name="Dong Q."/>
            <person name="Dusheyko S."/>
            <person name="Eads B.D."/>
            <person name="Frohlich T."/>
            <person name="Geiler-Samerotte K.A."/>
            <person name="Gerlach D."/>
            <person name="Hatcher P."/>
            <person name="Jogdeo S."/>
            <person name="Krijgsveld J."/>
            <person name="Kriventseva E.V."/>
            <person name="Kultz D."/>
            <person name="Laforsch C."/>
            <person name="Lindquist E."/>
            <person name="Lopez J."/>
            <person name="Manak J.R."/>
            <person name="Muller J."/>
            <person name="Pangilinan J."/>
            <person name="Patwardhan R.P."/>
            <person name="Pitluck S."/>
            <person name="Pritham E.J."/>
            <person name="Rechtsteiner A."/>
            <person name="Rho M."/>
            <person name="Rogozin I.B."/>
            <person name="Sakarya O."/>
            <person name="Salamov A."/>
            <person name="Schaack S."/>
            <person name="Shapiro H."/>
            <person name="Shiga Y."/>
            <person name="Skalitzky C."/>
            <person name="Smith Z."/>
            <person name="Souvorov A."/>
            <person name="Sung W."/>
            <person name="Tang Z."/>
            <person name="Tsuchiya D."/>
            <person name="Tu H."/>
            <person name="Vos H."/>
            <person name="Wang M."/>
            <person name="Wolf Y.I."/>
            <person name="Yamagata H."/>
            <person name="Yamada T."/>
            <person name="Ye Y."/>
            <person name="Shaw J.R."/>
            <person name="Andrews J."/>
            <person name="Crease T.J."/>
            <person name="Tang H."/>
            <person name="Lucas S.M."/>
            <person name="Robertson H.M."/>
            <person name="Bork P."/>
            <person name="Koonin E.V."/>
            <person name="Zdobnov E.M."/>
            <person name="Grigoriev I.V."/>
            <person name="Lynch M."/>
            <person name="Boore J.L."/>
        </authorList>
    </citation>
    <scope>NUCLEOTIDE SEQUENCE [LARGE SCALE GENOMIC DNA]</scope>
</reference>
<dbReference type="EMBL" id="GL732589">
    <property type="protein sequence ID" value="EFX73615.1"/>
    <property type="molecule type" value="Genomic_DNA"/>
</dbReference>
<gene>
    <name evidence="1" type="ORF">DAPPUDRAFT_253006</name>
</gene>
<dbReference type="Proteomes" id="UP000000305">
    <property type="component" value="Unassembled WGS sequence"/>
</dbReference>
<dbReference type="AlphaFoldDB" id="E9H3Z9"/>
<evidence type="ECO:0000313" key="2">
    <source>
        <dbReference type="Proteomes" id="UP000000305"/>
    </source>
</evidence>
<dbReference type="InParanoid" id="E9H3Z9"/>
<evidence type="ECO:0000313" key="1">
    <source>
        <dbReference type="EMBL" id="EFX73615.1"/>
    </source>
</evidence>
<dbReference type="HOGENOM" id="CLU_2308841_0_0_1"/>
<organism evidence="1 2">
    <name type="scientific">Daphnia pulex</name>
    <name type="common">Water flea</name>
    <dbReference type="NCBI Taxonomy" id="6669"/>
    <lineage>
        <taxon>Eukaryota</taxon>
        <taxon>Metazoa</taxon>
        <taxon>Ecdysozoa</taxon>
        <taxon>Arthropoda</taxon>
        <taxon>Crustacea</taxon>
        <taxon>Branchiopoda</taxon>
        <taxon>Diplostraca</taxon>
        <taxon>Cladocera</taxon>
        <taxon>Anomopoda</taxon>
        <taxon>Daphniidae</taxon>
        <taxon>Daphnia</taxon>
    </lineage>
</organism>
<sequence>MEQNVGGSHSSVMDKFQRTFKDLRARSTPNTSEKTLDELFAVSSFKRKGHVFPLKGVKKHLHGKSSILFNLPCRDSSLWILQCPYLVQRSFQRRISSGNM</sequence>
<dbReference type="KEGG" id="dpx:DAPPUDRAFT_253006"/>
<proteinExistence type="predicted"/>
<protein>
    <submittedName>
        <fullName evidence="1">Uncharacterized protein</fullName>
    </submittedName>
</protein>
<keyword evidence="2" id="KW-1185">Reference proteome</keyword>
<accession>E9H3Z9</accession>
<name>E9H3Z9_DAPPU</name>